<keyword evidence="5" id="KW-0963">Cytoplasm</keyword>
<evidence type="ECO:0000256" key="8">
    <source>
        <dbReference type="ARBA" id="ARBA00023136"/>
    </source>
</evidence>
<evidence type="ECO:0000256" key="5">
    <source>
        <dbReference type="ARBA" id="ARBA00022490"/>
    </source>
</evidence>
<accession>A0ABW5ARV9</accession>
<evidence type="ECO:0000313" key="13">
    <source>
        <dbReference type="Proteomes" id="UP001597344"/>
    </source>
</evidence>
<sequence>MRICKNDITDQIRDLFDANPLRVPEARIQPMCMLEVQNQKPKYLGEFRFLVKDGFKHSIEIQTAPVSQVSNVKTKKIDFKMGFDILGNFIKAFGLDPAAIGASVKGSKKMSFSFGNVVRKYVDTLELGHILVANDIKGDPDNIFIEDITNNKEVNLALITDILTSTDFSLSTYKDNTTEAEINIPLIQEYISNVDTNLTVEKVSENEVKFKGKTPLTYAFSCVEINIDPETGKFSRGKWLDNIRSVKKGVAAPKTEKIEIPKLMLDDNQANPLLIDF</sequence>
<dbReference type="RefSeq" id="WP_378318141.1">
    <property type="nucleotide sequence ID" value="NZ_JBHUHY010000002.1"/>
</dbReference>
<reference evidence="13" key="1">
    <citation type="journal article" date="2019" name="Int. J. Syst. Evol. Microbiol.">
        <title>The Global Catalogue of Microorganisms (GCM) 10K type strain sequencing project: providing services to taxonomists for standard genome sequencing and annotation.</title>
        <authorList>
            <consortium name="The Broad Institute Genomics Platform"/>
            <consortium name="The Broad Institute Genome Sequencing Center for Infectious Disease"/>
            <person name="Wu L."/>
            <person name="Ma J."/>
        </authorList>
    </citation>
    <scope>NUCLEOTIDE SEQUENCE [LARGE SCALE GENOMIC DNA]</scope>
    <source>
        <strain evidence="13">DT92</strain>
    </source>
</reference>
<keyword evidence="6" id="KW-0812">Transmembrane</keyword>
<evidence type="ECO:0000256" key="7">
    <source>
        <dbReference type="ARBA" id="ARBA00023118"/>
    </source>
</evidence>
<keyword evidence="13" id="KW-1185">Reference proteome</keyword>
<dbReference type="Proteomes" id="UP001597344">
    <property type="component" value="Unassembled WGS sequence"/>
</dbReference>
<keyword evidence="7" id="KW-0051">Antiviral defense</keyword>
<evidence type="ECO:0000256" key="11">
    <source>
        <dbReference type="ARBA" id="ARBA00093802"/>
    </source>
</evidence>
<keyword evidence="8" id="KW-0472">Membrane</keyword>
<dbReference type="Pfam" id="PF26164">
    <property type="entry name" value="Bact_GSDM"/>
    <property type="match status" value="1"/>
</dbReference>
<evidence type="ECO:0000256" key="2">
    <source>
        <dbReference type="ARBA" id="ARBA00004651"/>
    </source>
</evidence>
<gene>
    <name evidence="12" type="ORF">ACFSJT_00160</name>
</gene>
<keyword evidence="4" id="KW-1003">Cell membrane</keyword>
<keyword evidence="3" id="KW-1134">Transmembrane beta strand</keyword>
<dbReference type="InterPro" id="IPR058978">
    <property type="entry name" value="GSDM_bact-type"/>
</dbReference>
<comment type="similarity">
    <text evidence="9">Belongs to the bacterial gasdermin family.</text>
</comment>
<evidence type="ECO:0000256" key="3">
    <source>
        <dbReference type="ARBA" id="ARBA00022452"/>
    </source>
</evidence>
<evidence type="ECO:0000256" key="9">
    <source>
        <dbReference type="ARBA" id="ARBA00093769"/>
    </source>
</evidence>
<protein>
    <recommendedName>
        <fullName evidence="10">Gasdermin bGSDM</fullName>
    </recommendedName>
    <alternativeName>
        <fullName evidence="11">Bacterial gasdermin</fullName>
    </alternativeName>
</protein>
<dbReference type="EMBL" id="JBHUHY010000002">
    <property type="protein sequence ID" value="MFD2185187.1"/>
    <property type="molecule type" value="Genomic_DNA"/>
</dbReference>
<evidence type="ECO:0000313" key="12">
    <source>
        <dbReference type="EMBL" id="MFD2185187.1"/>
    </source>
</evidence>
<comment type="subcellular location">
    <subcellularLocation>
        <location evidence="2">Cell membrane</location>
        <topology evidence="2">Multi-pass membrane protein</topology>
    </subcellularLocation>
    <subcellularLocation>
        <location evidence="1">Cytoplasm</location>
    </subcellularLocation>
</comment>
<comment type="caution">
    <text evidence="12">The sequence shown here is derived from an EMBL/GenBank/DDBJ whole genome shotgun (WGS) entry which is preliminary data.</text>
</comment>
<proteinExistence type="inferred from homology"/>
<evidence type="ECO:0000256" key="6">
    <source>
        <dbReference type="ARBA" id="ARBA00022692"/>
    </source>
</evidence>
<evidence type="ECO:0000256" key="4">
    <source>
        <dbReference type="ARBA" id="ARBA00022475"/>
    </source>
</evidence>
<organism evidence="12 13">
    <name type="scientific">Aquimarina celericrescens</name>
    <dbReference type="NCBI Taxonomy" id="1964542"/>
    <lineage>
        <taxon>Bacteria</taxon>
        <taxon>Pseudomonadati</taxon>
        <taxon>Bacteroidota</taxon>
        <taxon>Flavobacteriia</taxon>
        <taxon>Flavobacteriales</taxon>
        <taxon>Flavobacteriaceae</taxon>
        <taxon>Aquimarina</taxon>
    </lineage>
</organism>
<evidence type="ECO:0000256" key="10">
    <source>
        <dbReference type="ARBA" id="ARBA00093798"/>
    </source>
</evidence>
<evidence type="ECO:0000256" key="1">
    <source>
        <dbReference type="ARBA" id="ARBA00004496"/>
    </source>
</evidence>
<name>A0ABW5ARV9_9FLAO</name>